<dbReference type="Pfam" id="PF09990">
    <property type="entry name" value="DUF2231"/>
    <property type="match status" value="1"/>
</dbReference>
<name>A0A7V2EEZ8_9BACT</name>
<feature type="transmembrane region" description="Helical" evidence="1">
    <location>
        <begin position="41"/>
        <end position="63"/>
    </location>
</feature>
<dbReference type="EMBL" id="DSHW01000266">
    <property type="protein sequence ID" value="HEQ88465.1"/>
    <property type="molecule type" value="Genomic_DNA"/>
</dbReference>
<evidence type="ECO:0000259" key="2">
    <source>
        <dbReference type="Pfam" id="PF09990"/>
    </source>
</evidence>
<dbReference type="AlphaFoldDB" id="A0A7V2EEZ8"/>
<accession>A0A7V2EEZ8</accession>
<feature type="transmembrane region" description="Helical" evidence="1">
    <location>
        <begin position="12"/>
        <end position="29"/>
    </location>
</feature>
<keyword evidence="1" id="KW-0812">Transmembrane</keyword>
<feature type="transmembrane region" description="Helical" evidence="1">
    <location>
        <begin position="113"/>
        <end position="131"/>
    </location>
</feature>
<sequence length="163" mass="17457">MTWLPDPLHPAVVHFVVALSFLALFFELLTLHPKVRQLSPVVPILLVLAALTAVAAVLSGEAAHDEAVIPQAAKALVEQHEELGEKVMVGLIVLAVVRLVLWRLERLATWVRAVWLLLLLAAAAAVGYNGMLGGELVFHHGVGTQLTLKGAPTPSEGAHLDDQ</sequence>
<feature type="transmembrane region" description="Helical" evidence="1">
    <location>
        <begin position="83"/>
        <end position="101"/>
    </location>
</feature>
<feature type="domain" description="DUF2231" evidence="2">
    <location>
        <begin position="6"/>
        <end position="145"/>
    </location>
</feature>
<protein>
    <submittedName>
        <fullName evidence="3">DUF2231 domain-containing protein</fullName>
    </submittedName>
</protein>
<keyword evidence="1" id="KW-0472">Membrane</keyword>
<keyword evidence="1" id="KW-1133">Transmembrane helix</keyword>
<evidence type="ECO:0000256" key="1">
    <source>
        <dbReference type="SAM" id="Phobius"/>
    </source>
</evidence>
<reference evidence="3" key="1">
    <citation type="journal article" date="2020" name="mSystems">
        <title>Genome- and Community-Level Interaction Insights into Carbon Utilization and Element Cycling Functions of Hydrothermarchaeota in Hydrothermal Sediment.</title>
        <authorList>
            <person name="Zhou Z."/>
            <person name="Liu Y."/>
            <person name="Xu W."/>
            <person name="Pan J."/>
            <person name="Luo Z.H."/>
            <person name="Li M."/>
        </authorList>
    </citation>
    <scope>NUCLEOTIDE SEQUENCE [LARGE SCALE GENOMIC DNA]</scope>
    <source>
        <strain evidence="3">SpSt-186</strain>
    </source>
</reference>
<comment type="caution">
    <text evidence="3">The sequence shown here is derived from an EMBL/GenBank/DDBJ whole genome shotgun (WGS) entry which is preliminary data.</text>
</comment>
<proteinExistence type="predicted"/>
<dbReference type="InterPro" id="IPR019251">
    <property type="entry name" value="DUF2231_TM"/>
</dbReference>
<gene>
    <name evidence="3" type="ORF">ENP06_03530</name>
</gene>
<evidence type="ECO:0000313" key="3">
    <source>
        <dbReference type="EMBL" id="HEQ88465.1"/>
    </source>
</evidence>
<organism evidence="3">
    <name type="scientific">Thermoanaerobaculum aquaticum</name>
    <dbReference type="NCBI Taxonomy" id="1312852"/>
    <lineage>
        <taxon>Bacteria</taxon>
        <taxon>Pseudomonadati</taxon>
        <taxon>Acidobacteriota</taxon>
        <taxon>Thermoanaerobaculia</taxon>
        <taxon>Thermoanaerobaculales</taxon>
        <taxon>Thermoanaerobaculaceae</taxon>
        <taxon>Thermoanaerobaculum</taxon>
    </lineage>
</organism>